<name>A0A285US20_9HYPH</name>
<proteinExistence type="predicted"/>
<dbReference type="EMBL" id="OBQD01000013">
    <property type="protein sequence ID" value="SOC44619.1"/>
    <property type="molecule type" value="Genomic_DNA"/>
</dbReference>
<evidence type="ECO:0000313" key="2">
    <source>
        <dbReference type="Proteomes" id="UP000219167"/>
    </source>
</evidence>
<evidence type="ECO:0000313" key="1">
    <source>
        <dbReference type="EMBL" id="SOC44619.1"/>
    </source>
</evidence>
<sequence length="219" mass="24064">MADSDHNRTLPHVTRRTSLAIVAGSLMARMTKANPAMPATGDTTLDPALSLWRDWTEAHQNACRLGRQQQALERELVSIAGFPTVEVRIPDRLEPISVTTDADIDRWLGRDDNLAMARASARTALAIRRRAWEAADERIGYSRIRQEEEAATEEGEQIAEALWDCPARSLAGAAGKLHAALIMGETSEDCEEFPWPQLRSVLADLVRLDSAPVTGIEAA</sequence>
<dbReference type="AlphaFoldDB" id="A0A285US20"/>
<organism evidence="1 2">
    <name type="scientific">Rhizobium subbaraonis</name>
    <dbReference type="NCBI Taxonomy" id="908946"/>
    <lineage>
        <taxon>Bacteria</taxon>
        <taxon>Pseudomonadati</taxon>
        <taxon>Pseudomonadota</taxon>
        <taxon>Alphaproteobacteria</taxon>
        <taxon>Hyphomicrobiales</taxon>
        <taxon>Rhizobiaceae</taxon>
        <taxon>Rhizobium/Agrobacterium group</taxon>
        <taxon>Rhizobium</taxon>
    </lineage>
</organism>
<gene>
    <name evidence="1" type="ORF">SAMN05892877_11320</name>
</gene>
<keyword evidence="2" id="KW-1185">Reference proteome</keyword>
<protein>
    <submittedName>
        <fullName evidence="1">Uncharacterized protein</fullName>
    </submittedName>
</protein>
<dbReference type="RefSeq" id="WP_176526821.1">
    <property type="nucleotide sequence ID" value="NZ_OBQD01000013.1"/>
</dbReference>
<dbReference type="Proteomes" id="UP000219167">
    <property type="component" value="Unassembled WGS sequence"/>
</dbReference>
<reference evidence="1 2" key="1">
    <citation type="submission" date="2017-08" db="EMBL/GenBank/DDBJ databases">
        <authorList>
            <person name="de Groot N.N."/>
        </authorList>
    </citation>
    <scope>NUCLEOTIDE SEQUENCE [LARGE SCALE GENOMIC DNA]</scope>
    <source>
        <strain evidence="1 2">JC85</strain>
    </source>
</reference>
<accession>A0A285US20</accession>